<feature type="domain" description="BTB" evidence="1">
    <location>
        <begin position="30"/>
        <end position="91"/>
    </location>
</feature>
<dbReference type="InterPro" id="IPR000210">
    <property type="entry name" value="BTB/POZ_dom"/>
</dbReference>
<evidence type="ECO:0000259" key="1">
    <source>
        <dbReference type="PROSITE" id="PS50097"/>
    </source>
</evidence>
<protein>
    <submittedName>
        <fullName evidence="2">BTB/POZ and MATH domain-containing protein</fullName>
    </submittedName>
</protein>
<reference evidence="2 3" key="1">
    <citation type="submission" date="2018-05" db="EMBL/GenBank/DDBJ databases">
        <title>Genome sequencing and assembly of the regulated plant pathogen Lachnellula willkommii and related sister species for the development of diagnostic species identification markers.</title>
        <authorList>
            <person name="Giroux E."/>
            <person name="Bilodeau G."/>
        </authorList>
    </citation>
    <scope>NUCLEOTIDE SEQUENCE [LARGE SCALE GENOMIC DNA]</scope>
    <source>
        <strain evidence="2 3">CBS 268.59</strain>
    </source>
</reference>
<dbReference type="PANTHER" id="PTHR47843:SF5">
    <property type="entry name" value="BTB_POZ DOMAIN PROTEIN"/>
    <property type="match status" value="1"/>
</dbReference>
<gene>
    <name evidence="2" type="primary">BPM1</name>
    <name evidence="2" type="ORF">LSUE1_G003671</name>
</gene>
<dbReference type="EMBL" id="QGMK01000221">
    <property type="protein sequence ID" value="TVY83176.1"/>
    <property type="molecule type" value="Genomic_DNA"/>
</dbReference>
<dbReference type="SMART" id="SM00225">
    <property type="entry name" value="BTB"/>
    <property type="match status" value="1"/>
</dbReference>
<keyword evidence="3" id="KW-1185">Reference proteome</keyword>
<sequence>MASNQSTTSPWSQNCLVARNTELLESGKYSDFTLRCGNKVFHLHKSVVYWASKYFEAALDGQFTQGNTGHLTIEDAEPEMVARMLDFIYTGAYPDGSDLAKNTTTSEATTTTNTPATTKDSGAPLLHASLYILGDKYEIQSLKDFAVSKYADAVAIEWNTASFVQSIELMYNDTELEGQDRLDLYRDMKDIAVEAAMWNDSVLNKRSDFERIYWHNDDFHDDVIRRAKKLAEPPRPNEVPVCPKCGSSDEIMYIRFGTPGWGPGGPGRDLYYLDGHDEDWRPPEEESI</sequence>
<dbReference type="PANTHER" id="PTHR47843">
    <property type="entry name" value="BTB DOMAIN-CONTAINING PROTEIN-RELATED"/>
    <property type="match status" value="1"/>
</dbReference>
<evidence type="ECO:0000313" key="2">
    <source>
        <dbReference type="EMBL" id="TVY83176.1"/>
    </source>
</evidence>
<dbReference type="Proteomes" id="UP000469558">
    <property type="component" value="Unassembled WGS sequence"/>
</dbReference>
<dbReference type="InterPro" id="IPR011333">
    <property type="entry name" value="SKP1/BTB/POZ_sf"/>
</dbReference>
<dbReference type="PROSITE" id="PS50097">
    <property type="entry name" value="BTB"/>
    <property type="match status" value="1"/>
</dbReference>
<organism evidence="2 3">
    <name type="scientific">Lachnellula suecica</name>
    <dbReference type="NCBI Taxonomy" id="602035"/>
    <lineage>
        <taxon>Eukaryota</taxon>
        <taxon>Fungi</taxon>
        <taxon>Dikarya</taxon>
        <taxon>Ascomycota</taxon>
        <taxon>Pezizomycotina</taxon>
        <taxon>Leotiomycetes</taxon>
        <taxon>Helotiales</taxon>
        <taxon>Lachnaceae</taxon>
        <taxon>Lachnellula</taxon>
    </lineage>
</organism>
<accession>A0A8T9CD28</accession>
<evidence type="ECO:0000313" key="3">
    <source>
        <dbReference type="Proteomes" id="UP000469558"/>
    </source>
</evidence>
<name>A0A8T9CD28_9HELO</name>
<dbReference type="Pfam" id="PF00651">
    <property type="entry name" value="BTB"/>
    <property type="match status" value="1"/>
</dbReference>
<dbReference type="SUPFAM" id="SSF54695">
    <property type="entry name" value="POZ domain"/>
    <property type="match status" value="1"/>
</dbReference>
<dbReference type="AlphaFoldDB" id="A0A8T9CD28"/>
<dbReference type="CDD" id="cd18186">
    <property type="entry name" value="BTB_POZ_ZBTB_KLHL-like"/>
    <property type="match status" value="1"/>
</dbReference>
<proteinExistence type="predicted"/>
<comment type="caution">
    <text evidence="2">The sequence shown here is derived from an EMBL/GenBank/DDBJ whole genome shotgun (WGS) entry which is preliminary data.</text>
</comment>
<dbReference type="Gene3D" id="3.30.710.10">
    <property type="entry name" value="Potassium Channel Kv1.1, Chain A"/>
    <property type="match status" value="1"/>
</dbReference>
<dbReference type="OrthoDB" id="6359816at2759"/>